<evidence type="ECO:0000256" key="2">
    <source>
        <dbReference type="ARBA" id="ARBA00007430"/>
    </source>
</evidence>
<protein>
    <submittedName>
        <fullName evidence="8">Oligosaccharide flippase family protein</fullName>
    </submittedName>
</protein>
<accession>A0ABY6CQY5</accession>
<dbReference type="EMBL" id="CP106679">
    <property type="protein sequence ID" value="UXP32936.1"/>
    <property type="molecule type" value="Genomic_DNA"/>
</dbReference>
<feature type="transmembrane region" description="Helical" evidence="7">
    <location>
        <begin position="289"/>
        <end position="307"/>
    </location>
</feature>
<evidence type="ECO:0000313" key="8">
    <source>
        <dbReference type="EMBL" id="UXP32936.1"/>
    </source>
</evidence>
<dbReference type="PANTHER" id="PTHR30250">
    <property type="entry name" value="PST FAMILY PREDICTED COLANIC ACID TRANSPORTER"/>
    <property type="match status" value="1"/>
</dbReference>
<feature type="transmembrane region" description="Helical" evidence="7">
    <location>
        <begin position="170"/>
        <end position="189"/>
    </location>
</feature>
<feature type="transmembrane region" description="Helical" evidence="7">
    <location>
        <begin position="327"/>
        <end position="348"/>
    </location>
</feature>
<feature type="transmembrane region" description="Helical" evidence="7">
    <location>
        <begin position="440"/>
        <end position="466"/>
    </location>
</feature>
<keyword evidence="6 7" id="KW-0472">Membrane</keyword>
<evidence type="ECO:0000313" key="9">
    <source>
        <dbReference type="Proteomes" id="UP001065174"/>
    </source>
</evidence>
<comment type="subcellular location">
    <subcellularLocation>
        <location evidence="1">Cell membrane</location>
        <topology evidence="1">Multi-pass membrane protein</topology>
    </subcellularLocation>
</comment>
<comment type="similarity">
    <text evidence="2">Belongs to the polysaccharide synthase family.</text>
</comment>
<evidence type="ECO:0000256" key="6">
    <source>
        <dbReference type="ARBA" id="ARBA00023136"/>
    </source>
</evidence>
<evidence type="ECO:0000256" key="5">
    <source>
        <dbReference type="ARBA" id="ARBA00022989"/>
    </source>
</evidence>
<gene>
    <name evidence="8" type="ORF">N6H18_03070</name>
</gene>
<feature type="transmembrane region" description="Helical" evidence="7">
    <location>
        <begin position="250"/>
        <end position="269"/>
    </location>
</feature>
<feature type="transmembrane region" description="Helical" evidence="7">
    <location>
        <begin position="415"/>
        <end position="434"/>
    </location>
</feature>
<feature type="transmembrane region" description="Helical" evidence="7">
    <location>
        <begin position="382"/>
        <end position="403"/>
    </location>
</feature>
<feature type="transmembrane region" description="Helical" evidence="7">
    <location>
        <begin position="83"/>
        <end position="106"/>
    </location>
</feature>
<evidence type="ECO:0000256" key="7">
    <source>
        <dbReference type="SAM" id="Phobius"/>
    </source>
</evidence>
<dbReference type="Pfam" id="PF13440">
    <property type="entry name" value="Polysacc_synt_3"/>
    <property type="match status" value="1"/>
</dbReference>
<feature type="transmembrane region" description="Helical" evidence="7">
    <location>
        <begin position="355"/>
        <end position="376"/>
    </location>
</feature>
<keyword evidence="3" id="KW-1003">Cell membrane</keyword>
<feature type="transmembrane region" description="Helical" evidence="7">
    <location>
        <begin position="16"/>
        <end position="35"/>
    </location>
</feature>
<proteinExistence type="inferred from homology"/>
<dbReference type="InterPro" id="IPR050833">
    <property type="entry name" value="Poly_Biosynth_Transport"/>
</dbReference>
<organism evidence="8 9">
    <name type="scientific">Reichenbachiella agarivorans</name>
    <dbReference type="NCBI Taxonomy" id="2979464"/>
    <lineage>
        <taxon>Bacteria</taxon>
        <taxon>Pseudomonadati</taxon>
        <taxon>Bacteroidota</taxon>
        <taxon>Cytophagia</taxon>
        <taxon>Cytophagales</taxon>
        <taxon>Reichenbachiellaceae</taxon>
        <taxon>Reichenbachiella</taxon>
    </lineage>
</organism>
<dbReference type="PANTHER" id="PTHR30250:SF10">
    <property type="entry name" value="LIPOPOLYSACCHARIDE BIOSYNTHESIS PROTEIN WZXC"/>
    <property type="match status" value="1"/>
</dbReference>
<dbReference type="Proteomes" id="UP001065174">
    <property type="component" value="Chromosome"/>
</dbReference>
<feature type="transmembrane region" description="Helical" evidence="7">
    <location>
        <begin position="112"/>
        <end position="135"/>
    </location>
</feature>
<keyword evidence="4 7" id="KW-0812">Transmembrane</keyword>
<evidence type="ECO:0000256" key="1">
    <source>
        <dbReference type="ARBA" id="ARBA00004651"/>
    </source>
</evidence>
<keyword evidence="5 7" id="KW-1133">Transmembrane helix</keyword>
<evidence type="ECO:0000256" key="3">
    <source>
        <dbReference type="ARBA" id="ARBA00022475"/>
    </source>
</evidence>
<feature type="transmembrane region" description="Helical" evidence="7">
    <location>
        <begin position="41"/>
        <end position="62"/>
    </location>
</feature>
<keyword evidence="9" id="KW-1185">Reference proteome</keyword>
<dbReference type="RefSeq" id="WP_262310368.1">
    <property type="nucleotide sequence ID" value="NZ_CP106679.1"/>
</dbReference>
<evidence type="ECO:0000256" key="4">
    <source>
        <dbReference type="ARBA" id="ARBA00022692"/>
    </source>
</evidence>
<sequence>MSSLKKIAHGVIRSGLYTYIIFVLRFLVTLVLSRFLSPSEYAVIIVLQIFTGIILVFQYAGIPSIIVKQQNNDDTFNNTWHTMSLFIGIVQFGIIALIAFPAAMFYSEIPLFIPLLLSSVNFIITSLGLVPQAILRKELKFDQLGIYQLYSFIPSALLAILMAYTGFSFWSIICQEILLNLIMTCILLFKTRVKLLPFRTISIRENYKKQKKTLSNLFSFSIINYFSRNSDNIIIGKIYSQMELGLYNRAYSLLYMIIQLIPAIINKVAFPNFSKSNDIYSIRSNIHRLQVLVVAICFPLSIPFILFGREVALFLWGAEWSEVGIYLPYFGVLMLSQVQTFFVVEFLILFKMQKLITPLGVTIVILNIGSVIIGTFFSVEIIAFLLTLSNTLILWPLIIYFIYYKVFKLKPFSILFDYFTMVVTCVSMTFSILFNYDTLLYSSLIGLGTSLIFSNRINLVSLLRYLTITNK</sequence>
<feature type="transmembrane region" description="Helical" evidence="7">
    <location>
        <begin position="147"/>
        <end position="164"/>
    </location>
</feature>
<name>A0ABY6CQY5_9BACT</name>
<reference evidence="8" key="1">
    <citation type="submission" date="2022-09" db="EMBL/GenBank/DDBJ databases">
        <title>Comparative genomics and taxonomic characterization of three novel marine species of genus Reichenbachiella exhibiting antioxidant and polysaccharide degradation activities.</title>
        <authorList>
            <person name="Muhammad N."/>
            <person name="Lee Y.-J."/>
            <person name="Ko J."/>
            <person name="Kim S.-G."/>
        </authorList>
    </citation>
    <scope>NUCLEOTIDE SEQUENCE</scope>
    <source>
        <strain evidence="8">BKB1-1</strain>
    </source>
</reference>
<feature type="transmembrane region" description="Helical" evidence="7">
    <location>
        <begin position="213"/>
        <end position="230"/>
    </location>
</feature>